<evidence type="ECO:0000256" key="1">
    <source>
        <dbReference type="ARBA" id="ARBA00010935"/>
    </source>
</evidence>
<feature type="domain" description="Tetratricopeptide repeat protein 21A/21B second ARM" evidence="3">
    <location>
        <begin position="276"/>
        <end position="554"/>
    </location>
</feature>
<keyword evidence="6" id="KW-1185">Reference proteome</keyword>
<comment type="caution">
    <text evidence="5">The sequence shown here is derived from an EMBL/GenBank/DDBJ whole genome shotgun (WGS) entry which is preliminary data.</text>
</comment>
<dbReference type="GO" id="GO:0030991">
    <property type="term" value="C:intraciliary transport particle A"/>
    <property type="evidence" value="ECO:0007669"/>
    <property type="project" value="TreeGrafter"/>
</dbReference>
<dbReference type="InterPro" id="IPR011990">
    <property type="entry name" value="TPR-like_helical_dom_sf"/>
</dbReference>
<dbReference type="STRING" id="6182.A0A4Z2DLK4"/>
<dbReference type="PANTHER" id="PTHR14699">
    <property type="entry name" value="STI2 PROTEIN-RELATED"/>
    <property type="match status" value="1"/>
</dbReference>
<dbReference type="Pfam" id="PF25062">
    <property type="entry name" value="ARM_TT21_N"/>
    <property type="match status" value="1"/>
</dbReference>
<evidence type="ECO:0000259" key="4">
    <source>
        <dbReference type="Pfam" id="PF25062"/>
    </source>
</evidence>
<feature type="non-terminal residue" evidence="5">
    <location>
        <position position="554"/>
    </location>
</feature>
<keyword evidence="2" id="KW-0802">TPR repeat</keyword>
<evidence type="ECO:0000256" key="2">
    <source>
        <dbReference type="PROSITE-ProRule" id="PRU00339"/>
    </source>
</evidence>
<dbReference type="Gene3D" id="1.25.40.10">
    <property type="entry name" value="Tetratricopeptide repeat domain"/>
    <property type="match status" value="1"/>
</dbReference>
<dbReference type="InterPro" id="IPR040364">
    <property type="entry name" value="TTC21A/TTC21B"/>
</dbReference>
<dbReference type="InterPro" id="IPR056832">
    <property type="entry name" value="ARM_TT21_2nd"/>
</dbReference>
<evidence type="ECO:0000259" key="3">
    <source>
        <dbReference type="Pfam" id="PF25060"/>
    </source>
</evidence>
<comment type="similarity">
    <text evidence="1">Belongs to the TTC21 family.</text>
</comment>
<feature type="repeat" description="TPR" evidence="2">
    <location>
        <begin position="331"/>
        <end position="364"/>
    </location>
</feature>
<reference evidence="5 6" key="1">
    <citation type="submission" date="2019-03" db="EMBL/GenBank/DDBJ databases">
        <title>An improved genome assembly of the fluke Schistosoma japonicum.</title>
        <authorList>
            <person name="Hu W."/>
            <person name="Luo F."/>
            <person name="Yin M."/>
            <person name="Mo X."/>
            <person name="Sun C."/>
            <person name="Wu Q."/>
            <person name="Zhu B."/>
            <person name="Xiang M."/>
            <person name="Wang J."/>
            <person name="Wang Y."/>
            <person name="Zhang T."/>
            <person name="Xu B."/>
            <person name="Zheng H."/>
            <person name="Feng Z."/>
        </authorList>
    </citation>
    <scope>NUCLEOTIDE SEQUENCE [LARGE SCALE GENOMIC DNA]</scope>
    <source>
        <strain evidence="5">HuSjv2</strain>
        <tissue evidence="5">Worms</tissue>
    </source>
</reference>
<dbReference type="SMART" id="SM00028">
    <property type="entry name" value="TPR"/>
    <property type="match status" value="4"/>
</dbReference>
<dbReference type="OrthoDB" id="10259630at2759"/>
<dbReference type="InterPro" id="IPR019734">
    <property type="entry name" value="TPR_rpt"/>
</dbReference>
<name>A0A4Z2DLK4_SCHJA</name>
<dbReference type="InterPro" id="IPR056833">
    <property type="entry name" value="ARM_TT21_N"/>
</dbReference>
<dbReference type="GO" id="GO:0061512">
    <property type="term" value="P:protein localization to cilium"/>
    <property type="evidence" value="ECO:0007669"/>
    <property type="project" value="TreeGrafter"/>
</dbReference>
<dbReference type="AlphaFoldDB" id="A0A4Z2DLK4"/>
<protein>
    <submittedName>
        <fullName evidence="5">Tetratricopeptide repeat protein</fullName>
    </submittedName>
</protein>
<dbReference type="Pfam" id="PF25060">
    <property type="entry name" value="ARM_TT21_2nd"/>
    <property type="match status" value="1"/>
</dbReference>
<dbReference type="PROSITE" id="PS50005">
    <property type="entry name" value="TPR"/>
    <property type="match status" value="1"/>
</dbReference>
<sequence>MAFKDDELMANVFYYTREEYLCHAFVALGSAQKKYPNDTFIKLLTGILLALKGSFQEAIKYFNELKNKEDFSLASLLSIAHIQKRLSETRSFDKNILEECETKVRELHSHVSDKSLYLAALVLFFFKRCEKSREYAEKALKISPHFKEVSCLIGWIVLMDKSENVQKTAAKYFDEFECIDEQMSIEFLMGRIKYLQVSKSFSSAINVINILVVKFPNYVPALIEKMRLQLVFQDWEQALYTANRCLSADSTCIEALKFQLLCSLCYEGNSSTALRRLEELIKALEVLEPKLPNQCSSASKLTALICGRDPAILQRVQELCEKAVELAPRNLCYLINLGHIVLMQGKLKEAVRHFRNALTLCETNNHVLKAIVKCQLLQNNIQDASTQLEFLTELQPTIGKSAGVNYMISVLRRKQGLPISQILTPLNEAMELHLCKLRNVDLSLQYYELLNPDFIVQIVSEYLIHAPLQPLNIGSTFRTSNDGGYLNHQDDSVLTRCLRILEPLTLAAPGFLKGIYLKAYVHYLLGNTTVAMLNIKRCLEVNSSLLEGYILLAQ</sequence>
<dbReference type="Proteomes" id="UP000311919">
    <property type="component" value="Unassembled WGS sequence"/>
</dbReference>
<gene>
    <name evidence="5" type="ORF">EWB00_011121</name>
</gene>
<feature type="domain" description="Tetratricopeptide repeat protein 21A/21B N-terminal ARM repeat" evidence="4">
    <location>
        <begin position="12"/>
        <end position="239"/>
    </location>
</feature>
<dbReference type="SUPFAM" id="SSF48452">
    <property type="entry name" value="TPR-like"/>
    <property type="match status" value="3"/>
</dbReference>
<accession>A0A4Z2DLK4</accession>
<evidence type="ECO:0000313" key="6">
    <source>
        <dbReference type="Proteomes" id="UP000311919"/>
    </source>
</evidence>
<evidence type="ECO:0000313" key="5">
    <source>
        <dbReference type="EMBL" id="TNN17383.1"/>
    </source>
</evidence>
<dbReference type="PANTHER" id="PTHR14699:SF0">
    <property type="entry name" value="TETRATRICOPEPTIDE REPEAT PROTEIN 21 HOMOLOG"/>
    <property type="match status" value="1"/>
</dbReference>
<proteinExistence type="inferred from homology"/>
<dbReference type="GO" id="GO:0005929">
    <property type="term" value="C:cilium"/>
    <property type="evidence" value="ECO:0007669"/>
    <property type="project" value="GOC"/>
</dbReference>
<dbReference type="GO" id="GO:0035721">
    <property type="term" value="P:intraciliary retrograde transport"/>
    <property type="evidence" value="ECO:0007669"/>
    <property type="project" value="TreeGrafter"/>
</dbReference>
<organism evidence="5 6">
    <name type="scientific">Schistosoma japonicum</name>
    <name type="common">Blood fluke</name>
    <dbReference type="NCBI Taxonomy" id="6182"/>
    <lineage>
        <taxon>Eukaryota</taxon>
        <taxon>Metazoa</taxon>
        <taxon>Spiralia</taxon>
        <taxon>Lophotrochozoa</taxon>
        <taxon>Platyhelminthes</taxon>
        <taxon>Trematoda</taxon>
        <taxon>Digenea</taxon>
        <taxon>Strigeidida</taxon>
        <taxon>Schistosomatoidea</taxon>
        <taxon>Schistosomatidae</taxon>
        <taxon>Schistosoma</taxon>
    </lineage>
</organism>
<dbReference type="EMBL" id="SKCS01000093">
    <property type="protein sequence ID" value="TNN17383.1"/>
    <property type="molecule type" value="Genomic_DNA"/>
</dbReference>